<reference evidence="2" key="1">
    <citation type="journal article" date="2013" name="PLoS ONE">
        <title>Gene expression in gut symbiotic organ of stinkbug affected by extracellular bacterial symbiont.</title>
        <authorList>
            <person name="Futahashi R."/>
            <person name="Tanaka K."/>
            <person name="Tanahashi M."/>
            <person name="Nikoh N."/>
            <person name="Kikuchi Y."/>
            <person name="Lee B.L."/>
            <person name="Fukatsu T."/>
        </authorList>
    </citation>
    <scope>NUCLEOTIDE SEQUENCE</scope>
    <source>
        <tissue evidence="2">Midgut</tissue>
    </source>
</reference>
<feature type="chain" id="PRO_5004372701" evidence="1">
    <location>
        <begin position="19"/>
        <end position="179"/>
    </location>
</feature>
<name>R4WSY8_RIPPE</name>
<feature type="signal peptide" evidence="1">
    <location>
        <begin position="1"/>
        <end position="18"/>
    </location>
</feature>
<evidence type="ECO:0000313" key="2">
    <source>
        <dbReference type="EMBL" id="BAN21047.1"/>
    </source>
</evidence>
<keyword evidence="1" id="KW-0732">Signal</keyword>
<accession>R4WSY8</accession>
<protein>
    <submittedName>
        <fullName evidence="2">Uncharacterized protein</fullName>
    </submittedName>
</protein>
<dbReference type="EMBL" id="AK417832">
    <property type="protein sequence ID" value="BAN21047.1"/>
    <property type="molecule type" value="mRNA"/>
</dbReference>
<organism evidence="2">
    <name type="scientific">Riptortus pedestris</name>
    <name type="common">Bean bug</name>
    <dbReference type="NCBI Taxonomy" id="329032"/>
    <lineage>
        <taxon>Eukaryota</taxon>
        <taxon>Metazoa</taxon>
        <taxon>Ecdysozoa</taxon>
        <taxon>Arthropoda</taxon>
        <taxon>Hexapoda</taxon>
        <taxon>Insecta</taxon>
        <taxon>Pterygota</taxon>
        <taxon>Neoptera</taxon>
        <taxon>Paraneoptera</taxon>
        <taxon>Hemiptera</taxon>
        <taxon>Heteroptera</taxon>
        <taxon>Panheteroptera</taxon>
        <taxon>Pentatomomorpha</taxon>
        <taxon>Coreoidea</taxon>
        <taxon>Alydidae</taxon>
        <taxon>Riptortus</taxon>
    </lineage>
</organism>
<proteinExistence type="evidence at transcript level"/>
<sequence>MRLIIFCIGIFALKSSEGATNNFVVKNAVSDMRKTLVDPLLTRTKNADIMLSEMRKLYDNKISLLDKKISLLGKSAVEGPDPDSCMLFKESLDKAQGISNKAAVLALHVVADLTDILMSSEDCLTIWIPTAINCSAHKLKDVKDTYGKYSQELKEVDSELVEALKTSGKEFVSCFKRVN</sequence>
<evidence type="ECO:0000256" key="1">
    <source>
        <dbReference type="SAM" id="SignalP"/>
    </source>
</evidence>
<dbReference type="AlphaFoldDB" id="R4WSY8"/>